<dbReference type="EMBL" id="CAJVQC010006768">
    <property type="protein sequence ID" value="CAG8571006.1"/>
    <property type="molecule type" value="Genomic_DNA"/>
</dbReference>
<sequence length="147" mass="16957">ETSTIINKIQIFDDKFESAAKIRAFLDTFIKNIPQLVIQVLYFNSIVTYSIIPFLTLCTTIFMIILTNTRSLFELFKKKENKGDDKTSDKGNDNKKSDEGYDDKKGNKKNKINDDDEKEDNEWIARMVEGWVNEGKGNTEIDNQSKS</sequence>
<feature type="non-terminal residue" evidence="1">
    <location>
        <position position="1"/>
    </location>
</feature>
<protein>
    <submittedName>
        <fullName evidence="1">485_t:CDS:1</fullName>
    </submittedName>
</protein>
<comment type="caution">
    <text evidence="1">The sequence shown here is derived from an EMBL/GenBank/DDBJ whole genome shotgun (WGS) entry which is preliminary data.</text>
</comment>
<gene>
    <name evidence="1" type="ORF">RPERSI_LOCUS4754</name>
</gene>
<name>A0ACA9M8J0_9GLOM</name>
<proteinExistence type="predicted"/>
<evidence type="ECO:0000313" key="2">
    <source>
        <dbReference type="Proteomes" id="UP000789920"/>
    </source>
</evidence>
<organism evidence="1 2">
    <name type="scientific">Racocetra persica</name>
    <dbReference type="NCBI Taxonomy" id="160502"/>
    <lineage>
        <taxon>Eukaryota</taxon>
        <taxon>Fungi</taxon>
        <taxon>Fungi incertae sedis</taxon>
        <taxon>Mucoromycota</taxon>
        <taxon>Glomeromycotina</taxon>
        <taxon>Glomeromycetes</taxon>
        <taxon>Diversisporales</taxon>
        <taxon>Gigasporaceae</taxon>
        <taxon>Racocetra</taxon>
    </lineage>
</organism>
<accession>A0ACA9M8J0</accession>
<reference evidence="1" key="1">
    <citation type="submission" date="2021-06" db="EMBL/GenBank/DDBJ databases">
        <authorList>
            <person name="Kallberg Y."/>
            <person name="Tangrot J."/>
            <person name="Rosling A."/>
        </authorList>
    </citation>
    <scope>NUCLEOTIDE SEQUENCE</scope>
    <source>
        <strain evidence="1">MA461A</strain>
    </source>
</reference>
<keyword evidence="2" id="KW-1185">Reference proteome</keyword>
<evidence type="ECO:0000313" key="1">
    <source>
        <dbReference type="EMBL" id="CAG8571006.1"/>
    </source>
</evidence>
<dbReference type="Proteomes" id="UP000789920">
    <property type="component" value="Unassembled WGS sequence"/>
</dbReference>